<keyword evidence="2" id="KW-0964">Secreted</keyword>
<dbReference type="Gene3D" id="2.20.100.10">
    <property type="entry name" value="Thrombospondin type-1 (TSP1) repeat"/>
    <property type="match status" value="2"/>
</dbReference>
<dbReference type="Proteomes" id="UP000699462">
    <property type="component" value="Unassembled WGS sequence"/>
</dbReference>
<evidence type="ECO:0000256" key="2">
    <source>
        <dbReference type="ARBA" id="ARBA00022525"/>
    </source>
</evidence>
<keyword evidence="3" id="KW-0732">Signal</keyword>
<dbReference type="EMBL" id="JTDF01004610">
    <property type="protein sequence ID" value="KAF8566799.1"/>
    <property type="molecule type" value="Genomic_DNA"/>
</dbReference>
<dbReference type="InterPro" id="IPR052065">
    <property type="entry name" value="Compl_asym_regulator"/>
</dbReference>
<gene>
    <name evidence="6" type="ORF">P879_10951</name>
</gene>
<evidence type="ECO:0008006" key="8">
    <source>
        <dbReference type="Google" id="ProtNLM"/>
    </source>
</evidence>
<reference evidence="6 7" key="1">
    <citation type="submission" date="2019-07" db="EMBL/GenBank/DDBJ databases">
        <title>Annotation for the trematode Paragonimus westermani.</title>
        <authorList>
            <person name="Choi Y.-J."/>
        </authorList>
    </citation>
    <scope>NUCLEOTIDE SEQUENCE [LARGE SCALE GENOMIC DNA]</scope>
    <source>
        <strain evidence="6">180907_Pwestermani</strain>
    </source>
</reference>
<evidence type="ECO:0000256" key="1">
    <source>
        <dbReference type="ARBA" id="ARBA00004613"/>
    </source>
</evidence>
<dbReference type="OrthoDB" id="6273859at2759"/>
<dbReference type="InterPro" id="IPR000884">
    <property type="entry name" value="TSP1_rpt"/>
</dbReference>
<comment type="subcellular location">
    <subcellularLocation>
        <location evidence="1">Secreted</location>
    </subcellularLocation>
</comment>
<protein>
    <recommendedName>
        <fullName evidence="8">Spondin domain-containing protein</fullName>
    </recommendedName>
</protein>
<dbReference type="PANTHER" id="PTHR22906:SF43">
    <property type="entry name" value="PROPERDIN"/>
    <property type="match status" value="1"/>
</dbReference>
<evidence type="ECO:0000313" key="6">
    <source>
        <dbReference type="EMBL" id="KAF8566799.1"/>
    </source>
</evidence>
<dbReference type="AlphaFoldDB" id="A0A8T0DG61"/>
<keyword evidence="5" id="KW-1015">Disulfide bond</keyword>
<proteinExistence type="predicted"/>
<evidence type="ECO:0000256" key="3">
    <source>
        <dbReference type="ARBA" id="ARBA00022729"/>
    </source>
</evidence>
<dbReference type="Pfam" id="PF00090">
    <property type="entry name" value="TSP_1"/>
    <property type="match status" value="2"/>
</dbReference>
<keyword evidence="7" id="KW-1185">Reference proteome</keyword>
<accession>A0A8T0DG61</accession>
<organism evidence="6 7">
    <name type="scientific">Paragonimus westermani</name>
    <dbReference type="NCBI Taxonomy" id="34504"/>
    <lineage>
        <taxon>Eukaryota</taxon>
        <taxon>Metazoa</taxon>
        <taxon>Spiralia</taxon>
        <taxon>Lophotrochozoa</taxon>
        <taxon>Platyhelminthes</taxon>
        <taxon>Trematoda</taxon>
        <taxon>Digenea</taxon>
        <taxon>Plagiorchiida</taxon>
        <taxon>Troglotremata</taxon>
        <taxon>Troglotrematidae</taxon>
        <taxon>Paragonimus</taxon>
    </lineage>
</organism>
<dbReference type="InterPro" id="IPR036383">
    <property type="entry name" value="TSP1_rpt_sf"/>
</dbReference>
<dbReference type="SUPFAM" id="SSF82895">
    <property type="entry name" value="TSP-1 type 1 repeat"/>
    <property type="match status" value="2"/>
</dbReference>
<evidence type="ECO:0000256" key="5">
    <source>
        <dbReference type="ARBA" id="ARBA00023157"/>
    </source>
</evidence>
<dbReference type="PANTHER" id="PTHR22906">
    <property type="entry name" value="PROPERDIN"/>
    <property type="match status" value="1"/>
</dbReference>
<sequence>MDGTITSKSTTFLWGGFEGVKSTAAAEISTSQELPTEQLPKPIWSEWSAWSECSTACGGGRQIRWRQCGRREPGWRLPSQNQVSIKSIPTVKSASADSDKVMCLGNAYEERPCNENQCPADDISSSSRPNAADQPWIDNKEADGMWSAWTDCSRPCGGGVRYRWRPKQSHANAALIIPSDEPYAANADRQEEVCNTQPCSGKTRCICPLAPLC</sequence>
<evidence type="ECO:0000256" key="4">
    <source>
        <dbReference type="ARBA" id="ARBA00022737"/>
    </source>
</evidence>
<comment type="caution">
    <text evidence="6">The sequence shown here is derived from an EMBL/GenBank/DDBJ whole genome shotgun (WGS) entry which is preliminary data.</text>
</comment>
<dbReference type="PROSITE" id="PS50092">
    <property type="entry name" value="TSP1"/>
    <property type="match status" value="2"/>
</dbReference>
<keyword evidence="4" id="KW-0677">Repeat</keyword>
<dbReference type="SMART" id="SM00209">
    <property type="entry name" value="TSP1"/>
    <property type="match status" value="2"/>
</dbReference>
<name>A0A8T0DG61_9TREM</name>
<evidence type="ECO:0000313" key="7">
    <source>
        <dbReference type="Proteomes" id="UP000699462"/>
    </source>
</evidence>